<evidence type="ECO:0008006" key="3">
    <source>
        <dbReference type="Google" id="ProtNLM"/>
    </source>
</evidence>
<organism evidence="1 2">
    <name type="scientific">Faecalibacterium prausnitzii</name>
    <dbReference type="NCBI Taxonomy" id="853"/>
    <lineage>
        <taxon>Bacteria</taxon>
        <taxon>Bacillati</taxon>
        <taxon>Bacillota</taxon>
        <taxon>Clostridia</taxon>
        <taxon>Eubacteriales</taxon>
        <taxon>Oscillospiraceae</taxon>
        <taxon>Faecalibacterium</taxon>
    </lineage>
</organism>
<sequence length="104" mass="12225">MNRTMLNDRIWKLYFFLPHCVYNIKKNRSKANDRFDRVKNENISIIATNCVGGEIYSILKMKFCSPFINTSMSRKDFIQMCSNLRSYMNSKFEPYKIGGGAGRF</sequence>
<accession>A0A2A7AWF5</accession>
<dbReference type="EMBL" id="NMTZ01000026">
    <property type="protein sequence ID" value="PDX83402.1"/>
    <property type="molecule type" value="Genomic_DNA"/>
</dbReference>
<dbReference type="Proteomes" id="UP000220480">
    <property type="component" value="Unassembled WGS sequence"/>
</dbReference>
<reference evidence="1 2" key="1">
    <citation type="journal article" date="2017" name="Front. Microbiol.">
        <title>New Insights into the Diversity of the Genus Faecalibacterium.</title>
        <authorList>
            <person name="Benevides L."/>
            <person name="Burman S."/>
            <person name="Martin R."/>
            <person name="Robert V."/>
            <person name="Thomas M."/>
            <person name="Miquel S."/>
            <person name="Chain F."/>
            <person name="Sokol H."/>
            <person name="Bermudez-Humaran L.G."/>
            <person name="Morrison M."/>
            <person name="Langella P."/>
            <person name="Azevedo V.A."/>
            <person name="Chatel J.M."/>
            <person name="Soares S."/>
        </authorList>
    </citation>
    <scope>NUCLEOTIDE SEQUENCE [LARGE SCALE GENOMIC DNA]</scope>
    <source>
        <strain evidence="1 2">CNCM I 4644</strain>
    </source>
</reference>
<dbReference type="InterPro" id="IPR015037">
    <property type="entry name" value="DUF1919"/>
</dbReference>
<proteinExistence type="predicted"/>
<comment type="caution">
    <text evidence="1">The sequence shown here is derived from an EMBL/GenBank/DDBJ whole genome shotgun (WGS) entry which is preliminary data.</text>
</comment>
<evidence type="ECO:0000313" key="1">
    <source>
        <dbReference type="EMBL" id="PDX83402.1"/>
    </source>
</evidence>
<gene>
    <name evidence="1" type="ORF">CGS59_10970</name>
</gene>
<protein>
    <recommendedName>
        <fullName evidence="3">DUF1919 domain-containing protein</fullName>
    </recommendedName>
</protein>
<dbReference type="RefSeq" id="WP_097779961.1">
    <property type="nucleotide sequence ID" value="NZ_NMTZ01000026.1"/>
</dbReference>
<dbReference type="Pfam" id="PF08942">
    <property type="entry name" value="DUF1919"/>
    <property type="match status" value="1"/>
</dbReference>
<dbReference type="AlphaFoldDB" id="A0A2A7AWF5"/>
<dbReference type="InterPro" id="IPR037226">
    <property type="entry name" value="CAC2185-like_sf"/>
</dbReference>
<dbReference type="SUPFAM" id="SSF142795">
    <property type="entry name" value="CAC2185-like"/>
    <property type="match status" value="1"/>
</dbReference>
<name>A0A2A7AWF5_9FIRM</name>
<evidence type="ECO:0000313" key="2">
    <source>
        <dbReference type="Proteomes" id="UP000220480"/>
    </source>
</evidence>